<dbReference type="Proteomes" id="UP000184368">
    <property type="component" value="Unassembled WGS sequence"/>
</dbReference>
<dbReference type="EMBL" id="FQUO01000019">
    <property type="protein sequence ID" value="SHG14179.1"/>
    <property type="molecule type" value="Genomic_DNA"/>
</dbReference>
<dbReference type="OrthoDB" id="9790776at2"/>
<gene>
    <name evidence="1" type="ORF">SAMN05444008_11917</name>
</gene>
<dbReference type="GO" id="GO:0043165">
    <property type="term" value="P:Gram-negative-bacterium-type cell outer membrane assembly"/>
    <property type="evidence" value="ECO:0007669"/>
    <property type="project" value="InterPro"/>
</dbReference>
<protein>
    <submittedName>
        <fullName evidence="1">Outer membrane lipoprotein LptE/RlpB (LPS assembly)</fullName>
    </submittedName>
</protein>
<dbReference type="STRING" id="1302690.BUE76_13780"/>
<proteinExistence type="predicted"/>
<keyword evidence="2" id="KW-1185">Reference proteome</keyword>
<keyword evidence="1" id="KW-0449">Lipoprotein</keyword>
<organism evidence="1 2">
    <name type="scientific">Cnuella takakiae</name>
    <dbReference type="NCBI Taxonomy" id="1302690"/>
    <lineage>
        <taxon>Bacteria</taxon>
        <taxon>Pseudomonadati</taxon>
        <taxon>Bacteroidota</taxon>
        <taxon>Chitinophagia</taxon>
        <taxon>Chitinophagales</taxon>
        <taxon>Chitinophagaceae</taxon>
        <taxon>Cnuella</taxon>
    </lineage>
</organism>
<accession>A0A1M5HDW2</accession>
<dbReference type="RefSeq" id="WP_083596674.1">
    <property type="nucleotide sequence ID" value="NZ_FQUO01000019.1"/>
</dbReference>
<dbReference type="AlphaFoldDB" id="A0A1M5HDW2"/>
<dbReference type="Pfam" id="PF04390">
    <property type="entry name" value="LptE"/>
    <property type="match status" value="1"/>
</dbReference>
<sequence>MKQKQSILILVAIFFATLLTTLNTGCGVYSFADVSIPDSVKSVRVNFIENKARYVNPQLSPQLTERLRQKIVNQTRLQQTQNDNAHWDINATITQYDVSTSAISSNQSGGTGGQRQGAVTNRLTVGIQMTVLNRLNNTSQEFSVSRNFDFDAQLSLQNAENQLLDEMLRNLTDDMFNRMFSNW</sequence>
<dbReference type="InterPro" id="IPR007485">
    <property type="entry name" value="LPS_assembly_LptE"/>
</dbReference>
<reference evidence="1 2" key="1">
    <citation type="submission" date="2016-11" db="EMBL/GenBank/DDBJ databases">
        <authorList>
            <person name="Jaros S."/>
            <person name="Januszkiewicz K."/>
            <person name="Wedrychowicz H."/>
        </authorList>
    </citation>
    <scope>NUCLEOTIDE SEQUENCE [LARGE SCALE GENOMIC DNA]</scope>
    <source>
        <strain evidence="1 2">DSM 26897</strain>
    </source>
</reference>
<name>A0A1M5HDW2_9BACT</name>
<dbReference type="GO" id="GO:0019867">
    <property type="term" value="C:outer membrane"/>
    <property type="evidence" value="ECO:0007669"/>
    <property type="project" value="InterPro"/>
</dbReference>
<evidence type="ECO:0000313" key="1">
    <source>
        <dbReference type="EMBL" id="SHG14179.1"/>
    </source>
</evidence>
<evidence type="ECO:0000313" key="2">
    <source>
        <dbReference type="Proteomes" id="UP000184368"/>
    </source>
</evidence>